<keyword evidence="2" id="KW-0812">Transmembrane</keyword>
<dbReference type="AlphaFoldDB" id="A0A3D9UR25"/>
<feature type="domain" description="General stress protein 17M-like" evidence="3">
    <location>
        <begin position="22"/>
        <end position="110"/>
    </location>
</feature>
<feature type="region of interest" description="Disordered" evidence="1">
    <location>
        <begin position="162"/>
        <end position="258"/>
    </location>
</feature>
<evidence type="ECO:0000256" key="1">
    <source>
        <dbReference type="SAM" id="MobiDB-lite"/>
    </source>
</evidence>
<proteinExistence type="predicted"/>
<keyword evidence="2" id="KW-1133">Transmembrane helix</keyword>
<evidence type="ECO:0000313" key="5">
    <source>
        <dbReference type="Proteomes" id="UP000256253"/>
    </source>
</evidence>
<evidence type="ECO:0000313" key="4">
    <source>
        <dbReference type="EMBL" id="REF31898.1"/>
    </source>
</evidence>
<dbReference type="InterPro" id="IPR025889">
    <property type="entry name" value="GSP17M-like_dom"/>
</dbReference>
<feature type="compositionally biased region" description="Low complexity" evidence="1">
    <location>
        <begin position="165"/>
        <end position="177"/>
    </location>
</feature>
<feature type="transmembrane region" description="Helical" evidence="2">
    <location>
        <begin position="71"/>
        <end position="93"/>
    </location>
</feature>
<name>A0A3D9UR25_9MICO</name>
<keyword evidence="5" id="KW-1185">Reference proteome</keyword>
<dbReference type="Proteomes" id="UP000256253">
    <property type="component" value="Unassembled WGS sequence"/>
</dbReference>
<feature type="transmembrane region" description="Helical" evidence="2">
    <location>
        <begin position="99"/>
        <end position="120"/>
    </location>
</feature>
<evidence type="ECO:0000259" key="3">
    <source>
        <dbReference type="Pfam" id="PF11181"/>
    </source>
</evidence>
<protein>
    <recommendedName>
        <fullName evidence="3">General stress protein 17M-like domain-containing protein</fullName>
    </recommendedName>
</protein>
<evidence type="ECO:0000256" key="2">
    <source>
        <dbReference type="SAM" id="Phobius"/>
    </source>
</evidence>
<accession>A0A3D9UR25</accession>
<dbReference type="RefSeq" id="WP_211308456.1">
    <property type="nucleotide sequence ID" value="NZ_QTUA01000001.1"/>
</dbReference>
<keyword evidence="2" id="KW-0472">Membrane</keyword>
<feature type="compositionally biased region" description="Low complexity" evidence="1">
    <location>
        <begin position="200"/>
        <end position="245"/>
    </location>
</feature>
<gene>
    <name evidence="4" type="ORF">DFJ65_2983</name>
</gene>
<dbReference type="Pfam" id="PF11181">
    <property type="entry name" value="YflT"/>
    <property type="match status" value="1"/>
</dbReference>
<sequence length="258" mass="28425">MSQPGMRQNPQLPVLNLEYPKSLGVFSEYAEAQRAVDYLSDHEFPVQECMIVGTDLKQMERITGRLTWGRVIVGGLASGAWMGAFVGLIFSLFSTGNGVLAMIISTVFIGALFGAFWAAIGYAATRGRRDFTSVSQVVATKYEVLVEHRSFDRARGMLAEMSGHPVQQEQSQAPVQQRTYSESLRDRGTPQYGQYRDDAPSAPAAPQGQPQQGQPAQQSQDFGEQPTQGVPVQQPGQTYPQHQQPQEPPRYGERTDGQ</sequence>
<reference evidence="4 5" key="1">
    <citation type="submission" date="2018-08" db="EMBL/GenBank/DDBJ databases">
        <title>Sequencing the genomes of 1000 actinobacteria strains.</title>
        <authorList>
            <person name="Klenk H.-P."/>
        </authorList>
    </citation>
    <scope>NUCLEOTIDE SEQUENCE [LARGE SCALE GENOMIC DNA]</scope>
    <source>
        <strain evidence="4 5">DSM 22967</strain>
    </source>
</reference>
<organism evidence="4 5">
    <name type="scientific">Calidifontibacter indicus</name>
    <dbReference type="NCBI Taxonomy" id="419650"/>
    <lineage>
        <taxon>Bacteria</taxon>
        <taxon>Bacillati</taxon>
        <taxon>Actinomycetota</taxon>
        <taxon>Actinomycetes</taxon>
        <taxon>Micrococcales</taxon>
        <taxon>Dermacoccaceae</taxon>
        <taxon>Calidifontibacter</taxon>
    </lineage>
</organism>
<comment type="caution">
    <text evidence="4">The sequence shown here is derived from an EMBL/GenBank/DDBJ whole genome shotgun (WGS) entry which is preliminary data.</text>
</comment>
<dbReference type="EMBL" id="QTUA01000001">
    <property type="protein sequence ID" value="REF31898.1"/>
    <property type="molecule type" value="Genomic_DNA"/>
</dbReference>